<keyword evidence="3" id="KW-1185">Reference proteome</keyword>
<organism evidence="2 3">
    <name type="scientific">Olpidium bornovanus</name>
    <dbReference type="NCBI Taxonomy" id="278681"/>
    <lineage>
        <taxon>Eukaryota</taxon>
        <taxon>Fungi</taxon>
        <taxon>Fungi incertae sedis</taxon>
        <taxon>Olpidiomycota</taxon>
        <taxon>Olpidiomycotina</taxon>
        <taxon>Olpidiomycetes</taxon>
        <taxon>Olpidiales</taxon>
        <taxon>Olpidiaceae</taxon>
        <taxon>Olpidium</taxon>
    </lineage>
</organism>
<sequence length="404" mass="42736">MPAARPASRPGEAAPRPPRRVVICGAGIVGVSTAYYLSRAADRDLDVTVVDSLGVAQCASGRAGGFLALGWSDGAPLEPLSRAGWALHMDLWAELKKDVGYRHVHAFAATVDARRPASGGGDAAAAKAHPALTSWLRHVTSHQPMCAPRDSAQVHPGKLTNHLMALAKEKGVRFRLGTAEGLRYRDPDAEVPTVAAVVVDGEEVPADVVVIAMGPWSGRASRWLPSRSDFPSAITGSVAYSIVLKPEAVLPAQAVFLDYRDDHGTNDAEVRKGPIYPRPDEVYLCTAHPDAPLPDRPSDVKISETVSRRLLEIAQTASPLLEGVAEPETRQTCFLPLSPDGKPLIGHVAGVEGVIAATGHSCWGILSGPVTGKVVSEIIVGGRAESVDIASYEAARFARRGSRH</sequence>
<dbReference type="Proteomes" id="UP000673691">
    <property type="component" value="Unassembled WGS sequence"/>
</dbReference>
<dbReference type="OrthoDB" id="498204at2759"/>
<dbReference type="InterPro" id="IPR006076">
    <property type="entry name" value="FAD-dep_OxRdtase"/>
</dbReference>
<dbReference type="PANTHER" id="PTHR13847:SF150">
    <property type="entry name" value="OXIDOREDUCTASE TDA3-RELATED"/>
    <property type="match status" value="1"/>
</dbReference>
<evidence type="ECO:0000313" key="3">
    <source>
        <dbReference type="Proteomes" id="UP000673691"/>
    </source>
</evidence>
<dbReference type="EMBL" id="JAEFCI010009515">
    <property type="protein sequence ID" value="KAG5457758.1"/>
    <property type="molecule type" value="Genomic_DNA"/>
</dbReference>
<evidence type="ECO:0000259" key="1">
    <source>
        <dbReference type="Pfam" id="PF01266"/>
    </source>
</evidence>
<proteinExistence type="predicted"/>
<dbReference type="Pfam" id="PF01266">
    <property type="entry name" value="DAO"/>
    <property type="match status" value="1"/>
</dbReference>
<dbReference type="Gene3D" id="3.30.9.10">
    <property type="entry name" value="D-Amino Acid Oxidase, subunit A, domain 2"/>
    <property type="match status" value="1"/>
</dbReference>
<dbReference type="SUPFAM" id="SSF51905">
    <property type="entry name" value="FAD/NAD(P)-binding domain"/>
    <property type="match status" value="1"/>
</dbReference>
<dbReference type="Gene3D" id="3.50.50.60">
    <property type="entry name" value="FAD/NAD(P)-binding domain"/>
    <property type="match status" value="1"/>
</dbReference>
<name>A0A8H7ZRI3_9FUNG</name>
<dbReference type="AlphaFoldDB" id="A0A8H7ZRI3"/>
<dbReference type="PANTHER" id="PTHR13847">
    <property type="entry name" value="SARCOSINE DEHYDROGENASE-RELATED"/>
    <property type="match status" value="1"/>
</dbReference>
<evidence type="ECO:0000313" key="2">
    <source>
        <dbReference type="EMBL" id="KAG5457758.1"/>
    </source>
</evidence>
<protein>
    <submittedName>
        <fullName evidence="2">FAD dependent oxidoreductase</fullName>
    </submittedName>
</protein>
<comment type="caution">
    <text evidence="2">The sequence shown here is derived from an EMBL/GenBank/DDBJ whole genome shotgun (WGS) entry which is preliminary data.</text>
</comment>
<dbReference type="GO" id="GO:0005737">
    <property type="term" value="C:cytoplasm"/>
    <property type="evidence" value="ECO:0007669"/>
    <property type="project" value="TreeGrafter"/>
</dbReference>
<gene>
    <name evidence="2" type="ORF">BJ554DRAFT_2149</name>
</gene>
<dbReference type="InterPro" id="IPR036188">
    <property type="entry name" value="FAD/NAD-bd_sf"/>
</dbReference>
<reference evidence="2 3" key="1">
    <citation type="journal article" name="Sci. Rep.">
        <title>Genome-scale phylogenetic analyses confirm Olpidium as the closest living zoosporic fungus to the non-flagellated, terrestrial fungi.</title>
        <authorList>
            <person name="Chang Y."/>
            <person name="Rochon D."/>
            <person name="Sekimoto S."/>
            <person name="Wang Y."/>
            <person name="Chovatia M."/>
            <person name="Sandor L."/>
            <person name="Salamov A."/>
            <person name="Grigoriev I.V."/>
            <person name="Stajich J.E."/>
            <person name="Spatafora J.W."/>
        </authorList>
    </citation>
    <scope>NUCLEOTIDE SEQUENCE [LARGE SCALE GENOMIC DNA]</scope>
    <source>
        <strain evidence="2">S191</strain>
    </source>
</reference>
<feature type="domain" description="FAD dependent oxidoreductase" evidence="1">
    <location>
        <begin position="20"/>
        <end position="377"/>
    </location>
</feature>
<accession>A0A8H7ZRI3</accession>